<name>A0AA86VPR2_9EUKA</name>
<dbReference type="EMBL" id="CATOUU010001114">
    <property type="protein sequence ID" value="CAI9972643.1"/>
    <property type="molecule type" value="Genomic_DNA"/>
</dbReference>
<dbReference type="AlphaFoldDB" id="A0AA86VPR2"/>
<keyword evidence="1" id="KW-1133">Transmembrane helix</keyword>
<keyword evidence="1" id="KW-0812">Transmembrane</keyword>
<keyword evidence="1" id="KW-0472">Membrane</keyword>
<comment type="caution">
    <text evidence="2">The sequence shown here is derived from an EMBL/GenBank/DDBJ whole genome shotgun (WGS) entry which is preliminary data.</text>
</comment>
<evidence type="ECO:0000313" key="3">
    <source>
        <dbReference type="EMBL" id="CAL6024547.1"/>
    </source>
</evidence>
<reference evidence="2" key="1">
    <citation type="submission" date="2023-06" db="EMBL/GenBank/DDBJ databases">
        <authorList>
            <person name="Kurt Z."/>
        </authorList>
    </citation>
    <scope>NUCLEOTIDE SEQUENCE</scope>
</reference>
<accession>A0AA86VPR2</accession>
<protein>
    <submittedName>
        <fullName evidence="3">Hypothetical_protein</fullName>
    </submittedName>
</protein>
<keyword evidence="4" id="KW-1185">Reference proteome</keyword>
<organism evidence="2">
    <name type="scientific">Hexamita inflata</name>
    <dbReference type="NCBI Taxonomy" id="28002"/>
    <lineage>
        <taxon>Eukaryota</taxon>
        <taxon>Metamonada</taxon>
        <taxon>Diplomonadida</taxon>
        <taxon>Hexamitidae</taxon>
        <taxon>Hexamitinae</taxon>
        <taxon>Hexamita</taxon>
    </lineage>
</organism>
<proteinExistence type="predicted"/>
<gene>
    <name evidence="3" type="ORF">HINF_LOCUS29667</name>
    <name evidence="2" type="ORF">HINF_LOCUS60288</name>
</gene>
<evidence type="ECO:0000256" key="1">
    <source>
        <dbReference type="SAM" id="Phobius"/>
    </source>
</evidence>
<feature type="transmembrane region" description="Helical" evidence="1">
    <location>
        <begin position="89"/>
        <end position="117"/>
    </location>
</feature>
<sequence>MIFLSSRRIKWGSQLYDIILQQQYIVIGKLESIRDLLKIKIVEINNFNYLGIVSEAAAETASNKQKYIKQYNHTVYGVLPRRFSCVNYAFTNFSILSIIIQAGWLTLNFGVSIQYLYQSLLLVRNYIFE</sequence>
<reference evidence="3 4" key="2">
    <citation type="submission" date="2024-07" db="EMBL/GenBank/DDBJ databases">
        <authorList>
            <person name="Akdeniz Z."/>
        </authorList>
    </citation>
    <scope>NUCLEOTIDE SEQUENCE [LARGE SCALE GENOMIC DNA]</scope>
</reference>
<evidence type="ECO:0000313" key="4">
    <source>
        <dbReference type="Proteomes" id="UP001642409"/>
    </source>
</evidence>
<dbReference type="Proteomes" id="UP001642409">
    <property type="component" value="Unassembled WGS sequence"/>
</dbReference>
<dbReference type="EMBL" id="CAXDID020000096">
    <property type="protein sequence ID" value="CAL6024547.1"/>
    <property type="molecule type" value="Genomic_DNA"/>
</dbReference>
<evidence type="ECO:0000313" key="2">
    <source>
        <dbReference type="EMBL" id="CAI9972643.1"/>
    </source>
</evidence>